<dbReference type="InterPro" id="IPR013783">
    <property type="entry name" value="Ig-like_fold"/>
</dbReference>
<dbReference type="PROSITE" id="PS50835">
    <property type="entry name" value="IG_LIKE"/>
    <property type="match status" value="1"/>
</dbReference>
<dbReference type="Pfam" id="PF07645">
    <property type="entry name" value="EGF_CA"/>
    <property type="match status" value="1"/>
</dbReference>
<name>A0A9J7KZR8_BRAFL</name>
<dbReference type="PANTHER" id="PTHR14949">
    <property type="entry name" value="EGF-LIKE-DOMAIN, MULTIPLE 7, 8"/>
    <property type="match status" value="1"/>
</dbReference>
<dbReference type="Pfam" id="PF05345">
    <property type="entry name" value="He_PIG"/>
    <property type="match status" value="1"/>
</dbReference>
<evidence type="ECO:0000256" key="6">
    <source>
        <dbReference type="ARBA" id="ARBA00023180"/>
    </source>
</evidence>
<dbReference type="PANTHER" id="PTHR14949:SF54">
    <property type="entry name" value="VWFD DOMAIN-CONTAINING PROTEIN"/>
    <property type="match status" value="1"/>
</dbReference>
<dbReference type="SUPFAM" id="SSF82895">
    <property type="entry name" value="TSP-1 type 1 repeat"/>
    <property type="match status" value="1"/>
</dbReference>
<dbReference type="GO" id="GO:0005886">
    <property type="term" value="C:plasma membrane"/>
    <property type="evidence" value="ECO:0000318"/>
    <property type="project" value="GO_Central"/>
</dbReference>
<keyword evidence="3" id="KW-0106">Calcium</keyword>
<proteinExistence type="predicted"/>
<dbReference type="PROSITE" id="PS00022">
    <property type="entry name" value="EGF_1"/>
    <property type="match status" value="1"/>
</dbReference>
<keyword evidence="9" id="KW-1133">Transmembrane helix</keyword>
<keyword evidence="9" id="KW-0812">Transmembrane</keyword>
<keyword evidence="6" id="KW-0325">Glycoprotein</keyword>
<keyword evidence="4" id="KW-0175">Coiled coil</keyword>
<feature type="domain" description="EGF-like" evidence="11">
    <location>
        <begin position="1291"/>
        <end position="1326"/>
    </location>
</feature>
<evidence type="ECO:0000256" key="3">
    <source>
        <dbReference type="ARBA" id="ARBA00022837"/>
    </source>
</evidence>
<evidence type="ECO:0000313" key="14">
    <source>
        <dbReference type="Proteomes" id="UP000001554"/>
    </source>
</evidence>
<keyword evidence="5 7" id="KW-1015">Disulfide bond</keyword>
<accession>A0A9J7KZR8</accession>
<evidence type="ECO:0000256" key="8">
    <source>
        <dbReference type="SAM" id="MobiDB-lite"/>
    </source>
</evidence>
<dbReference type="InterPro" id="IPR001846">
    <property type="entry name" value="VWF_type-D"/>
</dbReference>
<comment type="caution">
    <text evidence="7">Lacks conserved residue(s) required for the propagation of feature annotation.</text>
</comment>
<dbReference type="OMA" id="CESMISI"/>
<dbReference type="InterPro" id="IPR058727">
    <property type="entry name" value="Helical_Vwde"/>
</dbReference>
<evidence type="ECO:0000256" key="1">
    <source>
        <dbReference type="ARBA" id="ARBA00022536"/>
    </source>
</evidence>
<keyword evidence="9" id="KW-0472">Membrane</keyword>
<dbReference type="PROSITE" id="PS01187">
    <property type="entry name" value="EGF_CA"/>
    <property type="match status" value="1"/>
</dbReference>
<evidence type="ECO:0000259" key="13">
    <source>
        <dbReference type="PROSITE" id="PS51233"/>
    </source>
</evidence>
<evidence type="ECO:0000259" key="12">
    <source>
        <dbReference type="PROSITE" id="PS50835"/>
    </source>
</evidence>
<dbReference type="Gene3D" id="2.10.25.10">
    <property type="entry name" value="Laminin"/>
    <property type="match status" value="4"/>
</dbReference>
<keyword evidence="14" id="KW-1185">Reference proteome</keyword>
<dbReference type="PROSITE" id="PS50092">
    <property type="entry name" value="TSP1"/>
    <property type="match status" value="2"/>
</dbReference>
<dbReference type="InterPro" id="IPR000884">
    <property type="entry name" value="TSP1_rpt"/>
</dbReference>
<dbReference type="InterPro" id="IPR001881">
    <property type="entry name" value="EGF-like_Ca-bd_dom"/>
</dbReference>
<dbReference type="PROSITE" id="PS51233">
    <property type="entry name" value="VWFD"/>
    <property type="match status" value="1"/>
</dbReference>
<keyword evidence="1 7" id="KW-0245">EGF-like domain</keyword>
<dbReference type="SUPFAM" id="SSF57196">
    <property type="entry name" value="EGF/Laminin"/>
    <property type="match status" value="2"/>
</dbReference>
<dbReference type="RefSeq" id="XP_035672713.1">
    <property type="nucleotide sequence ID" value="XM_035816820.1"/>
</dbReference>
<dbReference type="GO" id="GO:0045197">
    <property type="term" value="P:establishment or maintenance of epithelial cell apical/basal polarity"/>
    <property type="evidence" value="ECO:0000318"/>
    <property type="project" value="GO_Central"/>
</dbReference>
<evidence type="ECO:0000256" key="5">
    <source>
        <dbReference type="ARBA" id="ARBA00023157"/>
    </source>
</evidence>
<organism evidence="14 15">
    <name type="scientific">Branchiostoma floridae</name>
    <name type="common">Florida lancelet</name>
    <name type="synonym">Amphioxus</name>
    <dbReference type="NCBI Taxonomy" id="7739"/>
    <lineage>
        <taxon>Eukaryota</taxon>
        <taxon>Metazoa</taxon>
        <taxon>Chordata</taxon>
        <taxon>Cephalochordata</taxon>
        <taxon>Leptocardii</taxon>
        <taxon>Amphioxiformes</taxon>
        <taxon>Branchiostomatidae</taxon>
        <taxon>Branchiostoma</taxon>
    </lineage>
</organism>
<dbReference type="CDD" id="cd00054">
    <property type="entry name" value="EGF_CA"/>
    <property type="match status" value="1"/>
</dbReference>
<dbReference type="InterPro" id="IPR049883">
    <property type="entry name" value="NOTCH1_EGF-like"/>
</dbReference>
<dbReference type="Gene3D" id="2.20.100.10">
    <property type="entry name" value="Thrombospondin type-1 (TSP1) repeat"/>
    <property type="match status" value="1"/>
</dbReference>
<dbReference type="SMART" id="SM00209">
    <property type="entry name" value="TSP1"/>
    <property type="match status" value="2"/>
</dbReference>
<dbReference type="GO" id="GO:0007157">
    <property type="term" value="P:heterophilic cell-cell adhesion via plasma membrane cell adhesion molecules"/>
    <property type="evidence" value="ECO:0000318"/>
    <property type="project" value="GO_Central"/>
</dbReference>
<dbReference type="Proteomes" id="UP000001554">
    <property type="component" value="Chromosome 4"/>
</dbReference>
<dbReference type="Gene3D" id="2.60.40.10">
    <property type="entry name" value="Immunoglobulins"/>
    <property type="match status" value="1"/>
</dbReference>
<reference evidence="15" key="2">
    <citation type="submission" date="2025-08" db="UniProtKB">
        <authorList>
            <consortium name="RefSeq"/>
        </authorList>
    </citation>
    <scope>IDENTIFICATION</scope>
    <source>
        <strain evidence="15">S238N-H82</strain>
        <tissue evidence="15">Testes</tissue>
    </source>
</reference>
<evidence type="ECO:0000256" key="9">
    <source>
        <dbReference type="SAM" id="Phobius"/>
    </source>
</evidence>
<dbReference type="GO" id="GO:0032991">
    <property type="term" value="C:protein-containing complex"/>
    <property type="evidence" value="ECO:0000318"/>
    <property type="project" value="GO_Central"/>
</dbReference>
<dbReference type="OrthoDB" id="10001041at2759"/>
<dbReference type="PROSITE" id="PS00010">
    <property type="entry name" value="ASX_HYDROXYL"/>
    <property type="match status" value="1"/>
</dbReference>
<dbReference type="KEGG" id="bfo:118413442"/>
<dbReference type="InterPro" id="IPR007110">
    <property type="entry name" value="Ig-like_dom"/>
</dbReference>
<dbReference type="InterPro" id="IPR000742">
    <property type="entry name" value="EGF"/>
</dbReference>
<feature type="disulfide bond" evidence="7">
    <location>
        <begin position="1295"/>
        <end position="1305"/>
    </location>
</feature>
<feature type="disulfide bond" evidence="7">
    <location>
        <begin position="1316"/>
        <end position="1325"/>
    </location>
</feature>
<protein>
    <submittedName>
        <fullName evidence="15">von Willebrand factor D and EGF domain-containing protein-like isoform X1</fullName>
    </submittedName>
</protein>
<dbReference type="PROSITE" id="PS50026">
    <property type="entry name" value="EGF_3"/>
    <property type="match status" value="1"/>
</dbReference>
<dbReference type="FunFam" id="2.10.25.10:FF:000279">
    <property type="entry name" value="Neurogenic locus notch 1"/>
    <property type="match status" value="1"/>
</dbReference>
<dbReference type="GO" id="GO:0005509">
    <property type="term" value="F:calcium ion binding"/>
    <property type="evidence" value="ECO:0007669"/>
    <property type="project" value="InterPro"/>
</dbReference>
<reference evidence="14" key="1">
    <citation type="journal article" date="2020" name="Nat. Ecol. Evol.">
        <title>Deeply conserved synteny resolves early events in vertebrate evolution.</title>
        <authorList>
            <person name="Simakov O."/>
            <person name="Marletaz F."/>
            <person name="Yue J.X."/>
            <person name="O'Connell B."/>
            <person name="Jenkins J."/>
            <person name="Brandt A."/>
            <person name="Calef R."/>
            <person name="Tung C.H."/>
            <person name="Huang T.K."/>
            <person name="Schmutz J."/>
            <person name="Satoh N."/>
            <person name="Yu J.K."/>
            <person name="Putnam N.H."/>
            <person name="Green R.E."/>
            <person name="Rokhsar D.S."/>
        </authorList>
    </citation>
    <scope>NUCLEOTIDE SEQUENCE [LARGE SCALE GENOMIC DNA]</scope>
    <source>
        <strain evidence="14">S238N-H82</strain>
    </source>
</reference>
<dbReference type="GeneID" id="118413442"/>
<feature type="chain" id="PRO_5039923096" evidence="10">
    <location>
        <begin position="22"/>
        <end position="1532"/>
    </location>
</feature>
<feature type="transmembrane region" description="Helical" evidence="9">
    <location>
        <begin position="1468"/>
        <end position="1490"/>
    </location>
</feature>
<feature type="domain" description="Ig-like" evidence="12">
    <location>
        <begin position="320"/>
        <end position="413"/>
    </location>
</feature>
<dbReference type="InterPro" id="IPR000152">
    <property type="entry name" value="EGF-type_Asp/Asn_hydroxyl_site"/>
</dbReference>
<dbReference type="Pfam" id="PF26129">
    <property type="entry name" value="Vwde"/>
    <property type="match status" value="1"/>
</dbReference>
<gene>
    <name evidence="15" type="primary">LOC118413442</name>
</gene>
<dbReference type="InterPro" id="IPR036383">
    <property type="entry name" value="TSP1_rpt_sf"/>
</dbReference>
<sequence>MRQIQILLLGVLVALIGNKECFILASTWSWNDWSPCSAPCGNSGTQTRTATSFFGFLYPAPGPQTRPCNRFCYNGGTPLARSCSCPPGWTGTCCEQACTWHWNGWSACSAPCGNSGTQTRTASGCGAPVPQTQACNRFCHNGGTPQATSCWCPLDFWGTCCGTSVVYGDPCTDYEAVDEPTRSTSFMMSAGNVRCDSGLRTQWYRFVSPAGGEIPTNCSLLEPTSCSTIGPVWMKGTLPSPSDGEVIRQACRIGVGVCEGNCWDIKVKSCVRDGQSYYVYLLPPTPGCPEAYCAGTEVPCPAGQSSENYGFTPGCTENFPNITTNPQLTNSTMGQPLEVVLLCDFDRPPWDNLTIEVNWVAGNEIFHQTSLHNGEQQAVLRQTELRKGMGKEITCRVRGRFKGGGAPGEIEVSNEFFAGIKVLTEIVEVEENGDEKYIQLQPTLPLLCRFSFIPCEISVQIEFKDVDYAADRQCQGNSVPDLLSSQNCVRVFTPAEWNGILEFPVKATRDLQIDGTTNGLRYMKIGFRPMSSPISPLWDGYQVEDVDVLTNDKDIEGTVCSSTGDPHYRSFDGKIFHVYQPGTFVLYRHQTLPIEVQTRMKMCNRGNVACNCGVSVRSGDEVFILNRCSGSRNTFQWHTGGVIRHELPLAMRVDHHGPVGDDTRFFIQDGGDKYLVYFPTGSWMKLTVSGHQKQYMNIYIYPSTDDFINKTVGLCGTFDGDKENDGLHSSTTATDVVGDGAIITNTNFVNSWKLPEGQTLVEGVLPPAPLPLDERLYCTCKDDPALGQTVVCDSTLAYNCRWEAERSRAGVRPVAEQQHARKRRSTSYNDEVYDDDMFAFDYDDSPTTVPPPSWPAPNGMTEAETRAYCEDALLNSPAGGVCSAAMADSGSSDIEGAVEGCVADIQATGDTSWAEVAVTTMEESCSDILYKNTTFWTNNNNETSNGTTNGTLAAPSFFFETVSCPSNCSQRGVCEKGKCVCEKGFEGPSCSIESDKPPDAFFIPKEGLCDINTRPCERTPVIGQNFMESENLTCSLQPATVDQNGVHVLDGNITVEAEFENFARVVCPLPRSRVRRSAAAGHRTTAEATLVSISNDGVRFSPPVLLITYDAVCQDCNVTGFCVLKNNSCEIDGTCYAGGETQIGNWCNQCVPSVNVSTWSDRQDNTPPIFEPTSIIIAFIDNLLDFTVKAEDPENRPHLSYSLVGAPPDPGLSLSSDGQLTWTPEQNSTLVVNVMAADECGASSTQSLTVMARDCPCQNNGSCPSFALESPDNINCTCNGTGFTGQMCDVDVDECLSNPCDHGVCINTIGGFQCHCEQYYTGPLCDQETPCFSYRCPDNGTCADIPGAIQCTICPEGSSGDSSLCVVIAIPLDPCSSNPCYPDVICDVVGDVYACGPCPAGMTGDGVSCVEDVGCSSQPCYPEVTCTDVPGGHECGDCPHGMMGDGKNCTHDPGVTDQQGSSWYEQPAYIALLSVGAVAVAAALIGVAVWRVKAHNVARGKVGDLPLEERRKSYPSQDLHVEETLDKDDKLD</sequence>
<feature type="region of interest" description="Disordered" evidence="8">
    <location>
        <begin position="1513"/>
        <end position="1532"/>
    </location>
</feature>
<dbReference type="SMART" id="SM00179">
    <property type="entry name" value="EGF_CA"/>
    <property type="match status" value="2"/>
</dbReference>
<dbReference type="InterPro" id="IPR050969">
    <property type="entry name" value="Dev_Signal_Modulators"/>
</dbReference>
<dbReference type="FunFam" id="2.10.25.10:FF:000001">
    <property type="entry name" value="Tenascin C"/>
    <property type="match status" value="1"/>
</dbReference>
<evidence type="ECO:0000256" key="7">
    <source>
        <dbReference type="PROSITE-ProRule" id="PRU00076"/>
    </source>
</evidence>
<keyword evidence="2 10" id="KW-0732">Signal</keyword>
<evidence type="ECO:0000256" key="2">
    <source>
        <dbReference type="ARBA" id="ARBA00022729"/>
    </source>
</evidence>
<dbReference type="InterPro" id="IPR018097">
    <property type="entry name" value="EGF_Ca-bd_CS"/>
</dbReference>
<feature type="signal peptide" evidence="10">
    <location>
        <begin position="1"/>
        <end position="21"/>
    </location>
</feature>
<feature type="compositionally biased region" description="Basic and acidic residues" evidence="8">
    <location>
        <begin position="1519"/>
        <end position="1532"/>
    </location>
</feature>
<evidence type="ECO:0000256" key="4">
    <source>
        <dbReference type="ARBA" id="ARBA00023054"/>
    </source>
</evidence>
<evidence type="ECO:0000313" key="15">
    <source>
        <dbReference type="RefSeq" id="XP_035672713.1"/>
    </source>
</evidence>
<dbReference type="Pfam" id="PF00094">
    <property type="entry name" value="VWD"/>
    <property type="match status" value="1"/>
</dbReference>
<dbReference type="Pfam" id="PF23106">
    <property type="entry name" value="EGF_Teneurin"/>
    <property type="match status" value="1"/>
</dbReference>
<feature type="domain" description="VWFD" evidence="13">
    <location>
        <begin position="558"/>
        <end position="760"/>
    </location>
</feature>
<evidence type="ECO:0000256" key="10">
    <source>
        <dbReference type="SAM" id="SignalP"/>
    </source>
</evidence>
<dbReference type="SMART" id="SM00181">
    <property type="entry name" value="EGF"/>
    <property type="match status" value="7"/>
</dbReference>
<evidence type="ECO:0000259" key="11">
    <source>
        <dbReference type="PROSITE" id="PS50026"/>
    </source>
</evidence>